<dbReference type="RefSeq" id="WP_345314411.1">
    <property type="nucleotide sequence ID" value="NZ_BAABIE010000025.1"/>
</dbReference>
<dbReference type="EMBL" id="BAABIE010000025">
    <property type="protein sequence ID" value="GAA4758625.1"/>
    <property type="molecule type" value="Genomic_DNA"/>
</dbReference>
<name>A0ABP8ZKA8_9ACTN</name>
<sequence length="470" mass="51237">MNRNPRPTHGLSRAISTARRAAHRVPAYAKHLAAHGKNLDELTDREHFEALPPVTKEEYIRVNVPADLVWDGDLGRAGAWSASSGSSGEPTFWPRAQAARDDAAQAHGRIFTESFDTRAVTTLVVDAFAMGTWIGGTYTYTAVQDLAERGHQVSVVTPGIEVTTVLNCLEYLGPQFDQVILAGYPPVIKDVLDAASTNLRKVGLLLAGEGVSEAMRDYFLNRLDAYDRPERVCLIYGTADAGLMGHETPETIAIRRAARPGSDLAGALFGADKVIPTFVEYDPERRYVEVDDDGLLYFTVDTALPLIRYRLGDRGELHSGDQLAGLLCEAGRADLAAPLDPRGSFLLLRDRIDVAATFYGANLYAEHLKPAMLAPAVVREVSGRFSLSVDEDADLRPQLQVVVEAMGSSIADDLADRLTTVCRDALAEHNTEYRRLVAEYGPVADPRISVVPRGVQSSGPSIKQKWIEAN</sequence>
<comment type="caution">
    <text evidence="1">The sequence shown here is derived from an EMBL/GenBank/DDBJ whole genome shotgun (WGS) entry which is preliminary data.</text>
</comment>
<dbReference type="InterPro" id="IPR042099">
    <property type="entry name" value="ANL_N_sf"/>
</dbReference>
<keyword evidence="2" id="KW-1185">Reference proteome</keyword>
<accession>A0ABP8ZKA8</accession>
<dbReference type="SUPFAM" id="SSF56801">
    <property type="entry name" value="Acetyl-CoA synthetase-like"/>
    <property type="match status" value="1"/>
</dbReference>
<keyword evidence="1" id="KW-0436">Ligase</keyword>
<dbReference type="GO" id="GO:0016874">
    <property type="term" value="F:ligase activity"/>
    <property type="evidence" value="ECO:0007669"/>
    <property type="project" value="UniProtKB-KW"/>
</dbReference>
<dbReference type="Gene3D" id="3.40.50.12780">
    <property type="entry name" value="N-terminal domain of ligase-like"/>
    <property type="match status" value="1"/>
</dbReference>
<organism evidence="1 2">
    <name type="scientific">Gordonia alkaliphila</name>
    <dbReference type="NCBI Taxonomy" id="1053547"/>
    <lineage>
        <taxon>Bacteria</taxon>
        <taxon>Bacillati</taxon>
        <taxon>Actinomycetota</taxon>
        <taxon>Actinomycetes</taxon>
        <taxon>Mycobacteriales</taxon>
        <taxon>Gordoniaceae</taxon>
        <taxon>Gordonia</taxon>
    </lineage>
</organism>
<evidence type="ECO:0000313" key="2">
    <source>
        <dbReference type="Proteomes" id="UP001500822"/>
    </source>
</evidence>
<evidence type="ECO:0000313" key="1">
    <source>
        <dbReference type="EMBL" id="GAA4758625.1"/>
    </source>
</evidence>
<dbReference type="PANTHER" id="PTHR43845">
    <property type="entry name" value="BLR5969 PROTEIN"/>
    <property type="match status" value="1"/>
</dbReference>
<protein>
    <submittedName>
        <fullName evidence="1">Phenylacetate--CoA ligase family protein</fullName>
    </submittedName>
</protein>
<reference evidence="2" key="1">
    <citation type="journal article" date="2019" name="Int. J. Syst. Evol. Microbiol.">
        <title>The Global Catalogue of Microorganisms (GCM) 10K type strain sequencing project: providing services to taxonomists for standard genome sequencing and annotation.</title>
        <authorList>
            <consortium name="The Broad Institute Genomics Platform"/>
            <consortium name="The Broad Institute Genome Sequencing Center for Infectious Disease"/>
            <person name="Wu L."/>
            <person name="Ma J."/>
        </authorList>
    </citation>
    <scope>NUCLEOTIDE SEQUENCE [LARGE SCALE GENOMIC DNA]</scope>
    <source>
        <strain evidence="2">JCM 18077</strain>
    </source>
</reference>
<proteinExistence type="predicted"/>
<dbReference type="Proteomes" id="UP001500822">
    <property type="component" value="Unassembled WGS sequence"/>
</dbReference>
<gene>
    <name evidence="1" type="ORF">GCM10023217_33880</name>
</gene>
<dbReference type="PANTHER" id="PTHR43845:SF1">
    <property type="entry name" value="BLR5969 PROTEIN"/>
    <property type="match status" value="1"/>
</dbReference>